<dbReference type="AlphaFoldDB" id="A0A7N2LPX0"/>
<proteinExistence type="predicted"/>
<reference evidence="1" key="2">
    <citation type="submission" date="2021-01" db="UniProtKB">
        <authorList>
            <consortium name="EnsemblPlants"/>
        </authorList>
    </citation>
    <scope>IDENTIFICATION</scope>
</reference>
<reference evidence="1 2" key="1">
    <citation type="journal article" date="2016" name="G3 (Bethesda)">
        <title>First Draft Assembly and Annotation of the Genome of a California Endemic Oak Quercus lobata Nee (Fagaceae).</title>
        <authorList>
            <person name="Sork V.L."/>
            <person name="Fitz-Gibbon S.T."/>
            <person name="Puiu D."/>
            <person name="Crepeau M."/>
            <person name="Gugger P.F."/>
            <person name="Sherman R."/>
            <person name="Stevens K."/>
            <person name="Langley C.H."/>
            <person name="Pellegrini M."/>
            <person name="Salzberg S.L."/>
        </authorList>
    </citation>
    <scope>NUCLEOTIDE SEQUENCE [LARGE SCALE GENOMIC DNA]</scope>
    <source>
        <strain evidence="1 2">cv. SW786</strain>
    </source>
</reference>
<dbReference type="Gramene" id="QL05p040615:mrna">
    <property type="protein sequence ID" value="QL05p040615:mrna"/>
    <property type="gene ID" value="QL05p040615"/>
</dbReference>
<sequence>MTRFQAVRPVFAVVQIGSHQFKLSNGDSIFIERLKFCEVNVMVTRSEDDSDQIIQARHYYTQAVVDG</sequence>
<dbReference type="InParanoid" id="A0A7N2LPX0"/>
<dbReference type="EMBL" id="LRBV02000005">
    <property type="status" value="NOT_ANNOTATED_CDS"/>
    <property type="molecule type" value="Genomic_DNA"/>
</dbReference>
<dbReference type="EnsemblPlants" id="QL05p040615:mrna">
    <property type="protein sequence ID" value="QL05p040615:mrna"/>
    <property type="gene ID" value="QL05p040615"/>
</dbReference>
<evidence type="ECO:0000313" key="1">
    <source>
        <dbReference type="EnsemblPlants" id="QL05p040615:mrna"/>
    </source>
</evidence>
<dbReference type="Proteomes" id="UP000594261">
    <property type="component" value="Chromosome 5"/>
</dbReference>
<keyword evidence="2" id="KW-1185">Reference proteome</keyword>
<evidence type="ECO:0000313" key="2">
    <source>
        <dbReference type="Proteomes" id="UP000594261"/>
    </source>
</evidence>
<accession>A0A7N2LPX0</accession>
<organism evidence="1 2">
    <name type="scientific">Quercus lobata</name>
    <name type="common">Valley oak</name>
    <dbReference type="NCBI Taxonomy" id="97700"/>
    <lineage>
        <taxon>Eukaryota</taxon>
        <taxon>Viridiplantae</taxon>
        <taxon>Streptophyta</taxon>
        <taxon>Embryophyta</taxon>
        <taxon>Tracheophyta</taxon>
        <taxon>Spermatophyta</taxon>
        <taxon>Magnoliopsida</taxon>
        <taxon>eudicotyledons</taxon>
        <taxon>Gunneridae</taxon>
        <taxon>Pentapetalae</taxon>
        <taxon>rosids</taxon>
        <taxon>fabids</taxon>
        <taxon>Fagales</taxon>
        <taxon>Fagaceae</taxon>
        <taxon>Quercus</taxon>
    </lineage>
</organism>
<protein>
    <submittedName>
        <fullName evidence="1">Uncharacterized protein</fullName>
    </submittedName>
</protein>
<name>A0A7N2LPX0_QUELO</name>